<proteinExistence type="predicted"/>
<dbReference type="GO" id="GO:0003682">
    <property type="term" value="F:chromatin binding"/>
    <property type="evidence" value="ECO:0007669"/>
    <property type="project" value="TreeGrafter"/>
</dbReference>
<sequence length="396" mass="44512">MQAQSYNRESKLEVRSLKYADRKMLYADGAVGPYNVLHMRRTRITVSYRISAEFNERYDRSSANVVVIVVAISAESKTLLPSMHERCCESIIDFGYGSNAEHHSAPRRSYELIIDFNAVARNITPDNAARTALRIERSLVNKSNPAQISGRVGLRESVLLSREIIAVSILEDERESFVFSRGVIMSVTPAVISLGSCKVPRNKVFSLRPFASPSSTALGSLDQLKEYLTTVGTCKCGLECPLRPEQVFNFDPKHSSTHPSRTRREDSGEEVRGLSSEIGTMPGHFALHLEMHLALVRDQSASRIATRDDTRLLCTLANIPILRVKNYSSDVQSMNFANKMEERTVKDCKAQKILFVIGSGHRRGNKLWSYKESNLARRLGEPQSFAEKKKRIQDRG</sequence>
<dbReference type="GO" id="GO:0005634">
    <property type="term" value="C:nucleus"/>
    <property type="evidence" value="ECO:0007669"/>
    <property type="project" value="TreeGrafter"/>
</dbReference>
<dbReference type="AlphaFoldDB" id="E2A646"/>
<dbReference type="STRING" id="104421.E2A646"/>
<accession>E2A646</accession>
<dbReference type="EMBL" id="GL437108">
    <property type="protein sequence ID" value="EFN71105.1"/>
    <property type="molecule type" value="Genomic_DNA"/>
</dbReference>
<gene>
    <name evidence="2" type="ORF">EAG_06260</name>
</gene>
<organism evidence="3">
    <name type="scientific">Camponotus floridanus</name>
    <name type="common">Florida carpenter ant</name>
    <dbReference type="NCBI Taxonomy" id="104421"/>
    <lineage>
        <taxon>Eukaryota</taxon>
        <taxon>Metazoa</taxon>
        <taxon>Ecdysozoa</taxon>
        <taxon>Arthropoda</taxon>
        <taxon>Hexapoda</taxon>
        <taxon>Insecta</taxon>
        <taxon>Pterygota</taxon>
        <taxon>Neoptera</taxon>
        <taxon>Endopterygota</taxon>
        <taxon>Hymenoptera</taxon>
        <taxon>Apocrita</taxon>
        <taxon>Aculeata</taxon>
        <taxon>Formicoidea</taxon>
        <taxon>Formicidae</taxon>
        <taxon>Formicinae</taxon>
        <taxon>Camponotus</taxon>
    </lineage>
</organism>
<dbReference type="OrthoDB" id="641149at2759"/>
<dbReference type="Proteomes" id="UP000000311">
    <property type="component" value="Unassembled WGS sequence"/>
</dbReference>
<dbReference type="GO" id="GO:0010369">
    <property type="term" value="C:chromocenter"/>
    <property type="evidence" value="ECO:0007669"/>
    <property type="project" value="TreeGrafter"/>
</dbReference>
<evidence type="ECO:0000313" key="3">
    <source>
        <dbReference type="Proteomes" id="UP000000311"/>
    </source>
</evidence>
<evidence type="ECO:0000313" key="2">
    <source>
        <dbReference type="EMBL" id="EFN71105.1"/>
    </source>
</evidence>
<keyword evidence="3" id="KW-1185">Reference proteome</keyword>
<feature type="compositionally biased region" description="Basic and acidic residues" evidence="1">
    <location>
        <begin position="262"/>
        <end position="272"/>
    </location>
</feature>
<name>E2A646_CAMFO</name>
<dbReference type="PANTHER" id="PTHR16112">
    <property type="entry name" value="METHYL-CPG BINDING PROTEIN, DROSOPHILA"/>
    <property type="match status" value="1"/>
</dbReference>
<evidence type="ECO:0000256" key="1">
    <source>
        <dbReference type="SAM" id="MobiDB-lite"/>
    </source>
</evidence>
<protein>
    <submittedName>
        <fullName evidence="2">Methyl-CpG-binding domain protein 5</fullName>
    </submittedName>
</protein>
<reference evidence="2 3" key="1">
    <citation type="journal article" date="2010" name="Science">
        <title>Genomic comparison of the ants Camponotus floridanus and Harpegnathos saltator.</title>
        <authorList>
            <person name="Bonasio R."/>
            <person name="Zhang G."/>
            <person name="Ye C."/>
            <person name="Mutti N.S."/>
            <person name="Fang X."/>
            <person name="Qin N."/>
            <person name="Donahue G."/>
            <person name="Yang P."/>
            <person name="Li Q."/>
            <person name="Li C."/>
            <person name="Zhang P."/>
            <person name="Huang Z."/>
            <person name="Berger S.L."/>
            <person name="Reinberg D."/>
            <person name="Wang J."/>
            <person name="Liebig J."/>
        </authorList>
    </citation>
    <scope>NUCLEOTIDE SEQUENCE [LARGE SCALE GENOMIC DNA]</scope>
    <source>
        <strain evidence="3">C129</strain>
    </source>
</reference>
<dbReference type="InParanoid" id="E2A646"/>
<feature type="region of interest" description="Disordered" evidence="1">
    <location>
        <begin position="249"/>
        <end position="275"/>
    </location>
</feature>
<dbReference type="PANTHER" id="PTHR16112:SF16">
    <property type="entry name" value="SIX-BANDED, ISOFORM H"/>
    <property type="match status" value="1"/>
</dbReference>